<comment type="caution">
    <text evidence="1">The sequence shown here is derived from an EMBL/GenBank/DDBJ whole genome shotgun (WGS) entry which is preliminary data.</text>
</comment>
<name>A0ACB0JJI6_TRIPR</name>
<proteinExistence type="predicted"/>
<protein>
    <submittedName>
        <fullName evidence="1">Uncharacterized protein</fullName>
    </submittedName>
</protein>
<keyword evidence="2" id="KW-1185">Reference proteome</keyword>
<dbReference type="EMBL" id="CASHSV030000055">
    <property type="protein sequence ID" value="CAJ2645019.1"/>
    <property type="molecule type" value="Genomic_DNA"/>
</dbReference>
<gene>
    <name evidence="1" type="ORF">MILVUS5_LOCUS13965</name>
</gene>
<organism evidence="1 2">
    <name type="scientific">Trifolium pratense</name>
    <name type="common">Red clover</name>
    <dbReference type="NCBI Taxonomy" id="57577"/>
    <lineage>
        <taxon>Eukaryota</taxon>
        <taxon>Viridiplantae</taxon>
        <taxon>Streptophyta</taxon>
        <taxon>Embryophyta</taxon>
        <taxon>Tracheophyta</taxon>
        <taxon>Spermatophyta</taxon>
        <taxon>Magnoliopsida</taxon>
        <taxon>eudicotyledons</taxon>
        <taxon>Gunneridae</taxon>
        <taxon>Pentapetalae</taxon>
        <taxon>rosids</taxon>
        <taxon>fabids</taxon>
        <taxon>Fabales</taxon>
        <taxon>Fabaceae</taxon>
        <taxon>Papilionoideae</taxon>
        <taxon>50 kb inversion clade</taxon>
        <taxon>NPAAA clade</taxon>
        <taxon>Hologalegina</taxon>
        <taxon>IRL clade</taxon>
        <taxon>Trifolieae</taxon>
        <taxon>Trifolium</taxon>
    </lineage>
</organism>
<accession>A0ACB0JJI6</accession>
<dbReference type="Proteomes" id="UP001177021">
    <property type="component" value="Unassembled WGS sequence"/>
</dbReference>
<sequence length="856" mass="96552">MSNLPDIAQAFATYVSGVCDGGGESSRGVSQHSDRGAFEVMTHRYDKLHADVRSNAMMTKTCYMEYDPMNVSVLSFIFIVVLFFIVPLPIVVFIVQSRGVLPRIYARCIGPVIGNTVILQDTNLNQIQVVVERDKLGIYFTHGWSRLRDFYKISAGAWVVLTFVNPFLFHIKLINITGVPITCPLTNPPYKLMLEEGFQTGTWDAPTPFFVMPKVYSHRLEKTLTVADVTSGNLTLLWGGFCKDALPDEQSQLTLIDWIGNTWKECHLRFDDGTKTTCKISGQWSDIYTNRGSDKLHPDVRPYTMMTRTGYMEFDPTKDRGKLPEIYARCIGQYMGDSIFLRDINKNEIQVAVQKKSSSKIYFTHGWSRLRGFYNIHSGAWLTLLFVSPLVFHIKIRYIFGMEITYPNRTPPCRLMLDKGFQQSSSTGPIPFFVLPSVFSHMLEKTLTVSDVETGYLTLFWRGFCEAALPAEETQLTLIDWIGNTWNQCDFKFQDTTHTTCKISGQWHDICKVHRLAKGMIIKLGVTVCILLPLFPSSLITQIMSNITNIVQAVESLAPADVCKGVAIDVGSSPEYVPHGCSSQGFTTITPFLCAFPVDCFQIIMLDVAGSSMDRENVDAGVGKKRARKVVGESDTSKINQIKHIPDFMHPYIESIIDVKSDGNCGYRVIALADRNNEDDYELIKESMLDELRLHKHDYLEIYGCEKRLAYITDALLPSKRKSRKRGVALIDKWLTFPDMGHIISSILGKVVVKLTKQGASETFFPLRGVPSSDPYSLVICVGAIPGHYVYVKLKDGCPIPPTCVQWKQHCSREAIVWESYFAIQQAKYIKLMDEQIVHSKKSTRVGSSFCDPIDL</sequence>
<evidence type="ECO:0000313" key="2">
    <source>
        <dbReference type="Proteomes" id="UP001177021"/>
    </source>
</evidence>
<evidence type="ECO:0000313" key="1">
    <source>
        <dbReference type="EMBL" id="CAJ2645019.1"/>
    </source>
</evidence>
<reference evidence="1" key="1">
    <citation type="submission" date="2023-10" db="EMBL/GenBank/DDBJ databases">
        <authorList>
            <person name="Rodriguez Cubillos JULIANA M."/>
            <person name="De Vega J."/>
        </authorList>
    </citation>
    <scope>NUCLEOTIDE SEQUENCE</scope>
</reference>